<proteinExistence type="predicted"/>
<dbReference type="InterPro" id="IPR055654">
    <property type="entry name" value="DUF7230"/>
</dbReference>
<evidence type="ECO:0000313" key="2">
    <source>
        <dbReference type="Proteomes" id="UP000326545"/>
    </source>
</evidence>
<name>A0A5J6DBK7_9CAUD</name>
<dbReference type="Proteomes" id="UP000326545">
    <property type="component" value="Segment"/>
</dbReference>
<accession>A0A5J6DBK7</accession>
<protein>
    <submittedName>
        <fullName evidence="1">Uncharacterized protein</fullName>
    </submittedName>
</protein>
<dbReference type="Pfam" id="PF23876">
    <property type="entry name" value="DUF7230"/>
    <property type="match status" value="1"/>
</dbReference>
<sequence>MSRNWVAKNDFNRASVHTDQKKAWEPDTEEGLNEYFGIPFDDGLPDPQHETDEEFRDRIRSLSLAEYDRGVNASGIA</sequence>
<reference evidence="1 2" key="1">
    <citation type="submission" date="2019-07" db="EMBL/GenBank/DDBJ databases">
        <title>Complete genome sequence of bacteriophages infecting Erwinia pyrifoliae.</title>
        <authorList>
            <person name="Kim S.G."/>
            <person name="Park S.C."/>
        </authorList>
    </citation>
    <scope>NUCLEOTIDE SEQUENCE [LARGE SCALE GENOMIC DNA]</scope>
</reference>
<evidence type="ECO:0000313" key="1">
    <source>
        <dbReference type="EMBL" id="QEQ94946.1"/>
    </source>
</evidence>
<gene>
    <name evidence="1" type="ORF">pEpSNUABM01_120</name>
</gene>
<keyword evidence="2" id="KW-1185">Reference proteome</keyword>
<organism evidence="1 2">
    <name type="scientific">Erwinia phage pEp_SNUABM_01</name>
    <dbReference type="NCBI Taxonomy" id="2601643"/>
    <lineage>
        <taxon>Viruses</taxon>
        <taxon>Duplodnaviria</taxon>
        <taxon>Heunggongvirae</taxon>
        <taxon>Uroviricota</taxon>
        <taxon>Caudoviricetes</taxon>
        <taxon>Vequintavirinae</taxon>
        <taxon>Henunavirus</taxon>
        <taxon>Henunavirus SNUABM01</taxon>
    </lineage>
</organism>
<dbReference type="EMBL" id="MN184887">
    <property type="protein sequence ID" value="QEQ94946.1"/>
    <property type="molecule type" value="Genomic_DNA"/>
</dbReference>